<evidence type="ECO:0000313" key="2">
    <source>
        <dbReference type="Proteomes" id="UP000248132"/>
    </source>
</evidence>
<dbReference type="InterPro" id="IPR018247">
    <property type="entry name" value="EF_Hand_1_Ca_BS"/>
</dbReference>
<dbReference type="Proteomes" id="UP000248132">
    <property type="component" value="Unassembled WGS sequence"/>
</dbReference>
<evidence type="ECO:0000313" key="1">
    <source>
        <dbReference type="EMBL" id="PYG86766.1"/>
    </source>
</evidence>
<accession>A0A318XJQ5</accession>
<dbReference type="AlphaFoldDB" id="A0A318XJQ5"/>
<comment type="caution">
    <text evidence="1">The sequence shown here is derived from an EMBL/GenBank/DDBJ whole genome shotgun (WGS) entry which is preliminary data.</text>
</comment>
<gene>
    <name evidence="1" type="ORF">LY28_02792</name>
</gene>
<organism evidence="1 2">
    <name type="scientific">Ruminiclostridium sufflavum DSM 19573</name>
    <dbReference type="NCBI Taxonomy" id="1121337"/>
    <lineage>
        <taxon>Bacteria</taxon>
        <taxon>Bacillati</taxon>
        <taxon>Bacillota</taxon>
        <taxon>Clostridia</taxon>
        <taxon>Eubacteriales</taxon>
        <taxon>Oscillospiraceae</taxon>
        <taxon>Ruminiclostridium</taxon>
    </lineage>
</organism>
<protein>
    <submittedName>
        <fullName evidence="1">Uncharacterized protein</fullName>
    </submittedName>
</protein>
<dbReference type="PROSITE" id="PS00018">
    <property type="entry name" value="EF_HAND_1"/>
    <property type="match status" value="1"/>
</dbReference>
<sequence>MFLTGKKEINIIEYTCTSARKTRARLKIDTSSTVSKKIELTPLRLAVAMARTILSAKPNDIEYLFQGISAYFNIQILIDSSKKNLRIKNESIEKYRDFSLSSRIGELAQGINYLFAQEILKYPIVLDFQNYIKTFKPSVSYCGESPDFIICGKESNKIAILESKGSCPSKINFKLKSTIKYGLEQCKSAENFIKKHTFPVSVQNSYASGVWFSSSSKSWESAIHFSDPSNDNEIDTLDYHKMLRIHYSTWFTMLGYIKLANELLSDSTIEIVEPYKSEIYEGNTYILFESNSLFYPVFKPDGVAKSNFLEKNVIFGLAERVLKLIQSPHSQNSLNEDTSPIFFEPISNDDVELFADGTIAFYNHY</sequence>
<proteinExistence type="predicted"/>
<reference evidence="1 2" key="1">
    <citation type="submission" date="2018-06" db="EMBL/GenBank/DDBJ databases">
        <title>Genomic Encyclopedia of Type Strains, Phase I: the one thousand microbial genomes (KMG-I) project.</title>
        <authorList>
            <person name="Kyrpides N."/>
        </authorList>
    </citation>
    <scope>NUCLEOTIDE SEQUENCE [LARGE SCALE GENOMIC DNA]</scope>
    <source>
        <strain evidence="1 2">DSM 19573</strain>
    </source>
</reference>
<dbReference type="OrthoDB" id="1494993at2"/>
<keyword evidence="2" id="KW-1185">Reference proteome</keyword>
<dbReference type="EMBL" id="QKMR01000017">
    <property type="protein sequence ID" value="PYG86766.1"/>
    <property type="molecule type" value="Genomic_DNA"/>
</dbReference>
<dbReference type="RefSeq" id="WP_110462789.1">
    <property type="nucleotide sequence ID" value="NZ_QKMR01000017.1"/>
</dbReference>
<name>A0A318XJQ5_9FIRM</name>